<protein>
    <submittedName>
        <fullName evidence="1">Uncharacterized protein</fullName>
    </submittedName>
</protein>
<comment type="caution">
    <text evidence="1">The sequence shown here is derived from an EMBL/GenBank/DDBJ whole genome shotgun (WGS) entry which is preliminary data.</text>
</comment>
<accession>A0A8T1G5A7</accession>
<evidence type="ECO:0000313" key="2">
    <source>
        <dbReference type="Proteomes" id="UP000697107"/>
    </source>
</evidence>
<dbReference type="Proteomes" id="UP000697107">
    <property type="component" value="Unassembled WGS sequence"/>
</dbReference>
<proteinExistence type="predicted"/>
<evidence type="ECO:0000313" key="1">
    <source>
        <dbReference type="EMBL" id="KAG2989486.1"/>
    </source>
</evidence>
<dbReference type="AlphaFoldDB" id="A0A8T1G5A7"/>
<dbReference type="EMBL" id="RCML01000133">
    <property type="protein sequence ID" value="KAG2989486.1"/>
    <property type="molecule type" value="Genomic_DNA"/>
</dbReference>
<sequence>MATNYTTWAIDEEEGRRIGNQSAALGVDKCFVTLQKVMEAVLRSDGGNDFKLPRVSKHVAVNGRLPMAVPVATNAVDTAYSVLFA</sequence>
<dbReference type="VEuPathDB" id="FungiDB:PC110_g835"/>
<organism evidence="1 2">
    <name type="scientific">Phytophthora cactorum</name>
    <dbReference type="NCBI Taxonomy" id="29920"/>
    <lineage>
        <taxon>Eukaryota</taxon>
        <taxon>Sar</taxon>
        <taxon>Stramenopiles</taxon>
        <taxon>Oomycota</taxon>
        <taxon>Peronosporomycetes</taxon>
        <taxon>Peronosporales</taxon>
        <taxon>Peronosporaceae</taxon>
        <taxon>Phytophthora</taxon>
    </lineage>
</organism>
<gene>
    <name evidence="1" type="ORF">PC118_g6123</name>
</gene>
<name>A0A8T1G5A7_9STRA</name>
<reference evidence="1" key="1">
    <citation type="submission" date="2018-10" db="EMBL/GenBank/DDBJ databases">
        <title>Effector identification in a new, highly contiguous assembly of the strawberry crown rot pathogen Phytophthora cactorum.</title>
        <authorList>
            <person name="Armitage A.D."/>
            <person name="Nellist C.F."/>
            <person name="Bates H."/>
            <person name="Vickerstaff R.J."/>
            <person name="Harrison R.J."/>
        </authorList>
    </citation>
    <scope>NUCLEOTIDE SEQUENCE</scope>
    <source>
        <strain evidence="1">P415</strain>
    </source>
</reference>